<evidence type="ECO:0000313" key="1">
    <source>
        <dbReference type="EMBL" id="KAF9653835.1"/>
    </source>
</evidence>
<name>A0ACB6ZWP8_THEGA</name>
<sequence>MPQDYSFSSISRNTPSVSDLRRIAGMNVQNGYRADYQDSLGGMNGMDGPSLNVHAQPQPPFPDFSRYQQNIYTSPPSRHGSSSTPFSPSQSDMMQDLQPHPSFHNQGIARYDNTPNFPGNNPINGSSMDYSQPDARASSVDTAPESQASSSLSDLNDFQSFIRRYLDQYARTPNRLAFGERSIIVMSSKVAQKSYGNEKRFLCPPPTAVMVGNSWWSEVRRSGEEPTLAPPRVVVSISGEPIPPESSVEWAGASGKPFDATDPPNGTTFVGRCVGKQLFISEADEKRKKVEALVKVTAPSVGDEEGKVIGLFPSKPIKVISKPSKKRQSAKNLELCINHGSTVSLFHRLRSQTVSTKYLCVSASGSSFKGSDGAPLMGLDVRSKVTTPAFVARTSSWDPFIMYIVDVNKPVGGIDAPPPPPPQPDYPSPPPNAIQFTNNGSQIPIYYNQTIVLQCLTSGVVSPILIIRKVDHQTTVVGGGVQEGGKAVPDHYCAPGEVCGDPVSQLHKIAFEVYEPNKPPAEPGTPGTSGAFLSCMAEKVNTYRPVEGRQWTPTLSLPLPTRESDSPAMPGSPATSTPTPSSSNTVHPFGSMDAPLSPMDIEGTNDGGRVKKGKRATSSAGGVSKSSQMKGRTKRPHSAGSGSTKRPSTADGITGLGGSGALWQVDIGETSVWTIVGTEQVRYNLYVPPVLFDQRDTPPGLSYPVPNKPVTPFPGVVKYLPPDRASEAPKGHHTARMQPNPHSAKMLTIYGENFSKADPLHVFFGSEPSPYVEVRCSEVMGCLPPETEAAKRRPIILVRDDGVVFPSSVLYP</sequence>
<protein>
    <submittedName>
        <fullName evidence="1">LAG1-DNAbind-domain-containing protein</fullName>
    </submittedName>
</protein>
<dbReference type="EMBL" id="MU117962">
    <property type="protein sequence ID" value="KAF9653835.1"/>
    <property type="molecule type" value="Genomic_DNA"/>
</dbReference>
<reference evidence="1" key="1">
    <citation type="submission" date="2019-10" db="EMBL/GenBank/DDBJ databases">
        <authorList>
            <consortium name="DOE Joint Genome Institute"/>
            <person name="Kuo A."/>
            <person name="Miyauchi S."/>
            <person name="Kiss E."/>
            <person name="Drula E."/>
            <person name="Kohler A."/>
            <person name="Sanchez-Garcia M."/>
            <person name="Andreopoulos B."/>
            <person name="Barry K.W."/>
            <person name="Bonito G."/>
            <person name="Buee M."/>
            <person name="Carver A."/>
            <person name="Chen C."/>
            <person name="Cichocki N."/>
            <person name="Clum A."/>
            <person name="Culley D."/>
            <person name="Crous P.W."/>
            <person name="Fauchery L."/>
            <person name="Girlanda M."/>
            <person name="Hayes R."/>
            <person name="Keri Z."/>
            <person name="Labutti K."/>
            <person name="Lipzen A."/>
            <person name="Lombard V."/>
            <person name="Magnuson J."/>
            <person name="Maillard F."/>
            <person name="Morin E."/>
            <person name="Murat C."/>
            <person name="Nolan M."/>
            <person name="Ohm R."/>
            <person name="Pangilinan J."/>
            <person name="Pereira M."/>
            <person name="Perotto S."/>
            <person name="Peter M."/>
            <person name="Riley R."/>
            <person name="Sitrit Y."/>
            <person name="Stielow B."/>
            <person name="Szollosi G."/>
            <person name="Zifcakova L."/>
            <person name="Stursova M."/>
            <person name="Spatafora J.W."/>
            <person name="Tedersoo L."/>
            <person name="Vaario L.-M."/>
            <person name="Yamada A."/>
            <person name="Yan M."/>
            <person name="Wang P."/>
            <person name="Xu J."/>
            <person name="Bruns T."/>
            <person name="Baldrian P."/>
            <person name="Vilgalys R."/>
            <person name="Henrissat B."/>
            <person name="Grigoriev I.V."/>
            <person name="Hibbett D."/>
            <person name="Nagy L.G."/>
            <person name="Martin F.M."/>
        </authorList>
    </citation>
    <scope>NUCLEOTIDE SEQUENCE</scope>
    <source>
        <strain evidence="1">P2</strain>
    </source>
</reference>
<accession>A0ACB6ZWP8</accession>
<organism evidence="1 2">
    <name type="scientific">Thelephora ganbajun</name>
    <name type="common">Ganba fungus</name>
    <dbReference type="NCBI Taxonomy" id="370292"/>
    <lineage>
        <taxon>Eukaryota</taxon>
        <taxon>Fungi</taxon>
        <taxon>Dikarya</taxon>
        <taxon>Basidiomycota</taxon>
        <taxon>Agaricomycotina</taxon>
        <taxon>Agaricomycetes</taxon>
        <taxon>Thelephorales</taxon>
        <taxon>Thelephoraceae</taxon>
        <taxon>Thelephora</taxon>
    </lineage>
</organism>
<dbReference type="Proteomes" id="UP000886501">
    <property type="component" value="Unassembled WGS sequence"/>
</dbReference>
<comment type="caution">
    <text evidence="1">The sequence shown here is derived from an EMBL/GenBank/DDBJ whole genome shotgun (WGS) entry which is preliminary data.</text>
</comment>
<proteinExistence type="predicted"/>
<reference evidence="1" key="2">
    <citation type="journal article" date="2020" name="Nat. Commun.">
        <title>Large-scale genome sequencing of mycorrhizal fungi provides insights into the early evolution of symbiotic traits.</title>
        <authorList>
            <person name="Miyauchi S."/>
            <person name="Kiss E."/>
            <person name="Kuo A."/>
            <person name="Drula E."/>
            <person name="Kohler A."/>
            <person name="Sanchez-Garcia M."/>
            <person name="Morin E."/>
            <person name="Andreopoulos B."/>
            <person name="Barry K.W."/>
            <person name="Bonito G."/>
            <person name="Buee M."/>
            <person name="Carver A."/>
            <person name="Chen C."/>
            <person name="Cichocki N."/>
            <person name="Clum A."/>
            <person name="Culley D."/>
            <person name="Crous P.W."/>
            <person name="Fauchery L."/>
            <person name="Girlanda M."/>
            <person name="Hayes R.D."/>
            <person name="Keri Z."/>
            <person name="LaButti K."/>
            <person name="Lipzen A."/>
            <person name="Lombard V."/>
            <person name="Magnuson J."/>
            <person name="Maillard F."/>
            <person name="Murat C."/>
            <person name="Nolan M."/>
            <person name="Ohm R.A."/>
            <person name="Pangilinan J."/>
            <person name="Pereira M.F."/>
            <person name="Perotto S."/>
            <person name="Peter M."/>
            <person name="Pfister S."/>
            <person name="Riley R."/>
            <person name="Sitrit Y."/>
            <person name="Stielow J.B."/>
            <person name="Szollosi G."/>
            <person name="Zifcakova L."/>
            <person name="Stursova M."/>
            <person name="Spatafora J.W."/>
            <person name="Tedersoo L."/>
            <person name="Vaario L.M."/>
            <person name="Yamada A."/>
            <person name="Yan M."/>
            <person name="Wang P."/>
            <person name="Xu J."/>
            <person name="Bruns T."/>
            <person name="Baldrian P."/>
            <person name="Vilgalys R."/>
            <person name="Dunand C."/>
            <person name="Henrissat B."/>
            <person name="Grigoriev I.V."/>
            <person name="Hibbett D."/>
            <person name="Nagy L.G."/>
            <person name="Martin F.M."/>
        </authorList>
    </citation>
    <scope>NUCLEOTIDE SEQUENCE</scope>
    <source>
        <strain evidence="1">P2</strain>
    </source>
</reference>
<gene>
    <name evidence="1" type="ORF">BDM02DRAFT_3086538</name>
</gene>
<keyword evidence="2" id="KW-1185">Reference proteome</keyword>
<evidence type="ECO:0000313" key="2">
    <source>
        <dbReference type="Proteomes" id="UP000886501"/>
    </source>
</evidence>